<dbReference type="Pfam" id="PF04414">
    <property type="entry name" value="tRNA_deacylase"/>
    <property type="match status" value="1"/>
</dbReference>
<dbReference type="InterPro" id="IPR007508">
    <property type="entry name" value="DtdA"/>
</dbReference>
<dbReference type="EMBL" id="JBBWWQ010000021">
    <property type="protein sequence ID" value="KAK8913728.1"/>
    <property type="molecule type" value="Genomic_DNA"/>
</dbReference>
<evidence type="ECO:0000313" key="1">
    <source>
        <dbReference type="EMBL" id="KAK8913728.1"/>
    </source>
</evidence>
<evidence type="ECO:0000313" key="2">
    <source>
        <dbReference type="Proteomes" id="UP001418222"/>
    </source>
</evidence>
<name>A0AAP0FSH0_9ASPA</name>
<dbReference type="Gene3D" id="3.40.630.50">
    <property type="entry name" value="AF0625-like"/>
    <property type="match status" value="1"/>
</dbReference>
<proteinExistence type="predicted"/>
<dbReference type="GO" id="GO:0051499">
    <property type="term" value="F:D-aminoacyl-tRNA deacylase activity"/>
    <property type="evidence" value="ECO:0007669"/>
    <property type="project" value="InterPro"/>
</dbReference>
<dbReference type="PANTHER" id="PTHR34667">
    <property type="entry name" value="D-AMINOACYL-TRNA DEACYLASE"/>
    <property type="match status" value="1"/>
</dbReference>
<dbReference type="SUPFAM" id="SSF142535">
    <property type="entry name" value="AF0625-like"/>
    <property type="match status" value="1"/>
</dbReference>
<reference evidence="1 2" key="1">
    <citation type="journal article" date="2022" name="Nat. Plants">
        <title>Genomes of leafy and leafless Platanthera orchids illuminate the evolution of mycoheterotrophy.</title>
        <authorList>
            <person name="Li M.H."/>
            <person name="Liu K.W."/>
            <person name="Li Z."/>
            <person name="Lu H.C."/>
            <person name="Ye Q.L."/>
            <person name="Zhang D."/>
            <person name="Wang J.Y."/>
            <person name="Li Y.F."/>
            <person name="Zhong Z.M."/>
            <person name="Liu X."/>
            <person name="Yu X."/>
            <person name="Liu D.K."/>
            <person name="Tu X.D."/>
            <person name="Liu B."/>
            <person name="Hao Y."/>
            <person name="Liao X.Y."/>
            <person name="Jiang Y.T."/>
            <person name="Sun W.H."/>
            <person name="Chen J."/>
            <person name="Chen Y.Q."/>
            <person name="Ai Y."/>
            <person name="Zhai J.W."/>
            <person name="Wu S.S."/>
            <person name="Zhou Z."/>
            <person name="Hsiao Y.Y."/>
            <person name="Wu W.L."/>
            <person name="Chen Y.Y."/>
            <person name="Lin Y.F."/>
            <person name="Hsu J.L."/>
            <person name="Li C.Y."/>
            <person name="Wang Z.W."/>
            <person name="Zhao X."/>
            <person name="Zhong W.Y."/>
            <person name="Ma X.K."/>
            <person name="Ma L."/>
            <person name="Huang J."/>
            <person name="Chen G.Z."/>
            <person name="Huang M.Z."/>
            <person name="Huang L."/>
            <person name="Peng D.H."/>
            <person name="Luo Y.B."/>
            <person name="Zou S.Q."/>
            <person name="Chen S.P."/>
            <person name="Lan S."/>
            <person name="Tsai W.C."/>
            <person name="Van de Peer Y."/>
            <person name="Liu Z.J."/>
        </authorList>
    </citation>
    <scope>NUCLEOTIDE SEQUENCE [LARGE SCALE GENOMIC DNA]</scope>
    <source>
        <strain evidence="1">Lor287</strain>
    </source>
</reference>
<organism evidence="1 2">
    <name type="scientific">Platanthera zijinensis</name>
    <dbReference type="NCBI Taxonomy" id="2320716"/>
    <lineage>
        <taxon>Eukaryota</taxon>
        <taxon>Viridiplantae</taxon>
        <taxon>Streptophyta</taxon>
        <taxon>Embryophyta</taxon>
        <taxon>Tracheophyta</taxon>
        <taxon>Spermatophyta</taxon>
        <taxon>Magnoliopsida</taxon>
        <taxon>Liliopsida</taxon>
        <taxon>Asparagales</taxon>
        <taxon>Orchidaceae</taxon>
        <taxon>Orchidoideae</taxon>
        <taxon>Orchideae</taxon>
        <taxon>Orchidinae</taxon>
        <taxon>Platanthera</taxon>
    </lineage>
</organism>
<keyword evidence="2" id="KW-1185">Reference proteome</keyword>
<gene>
    <name evidence="1" type="primary">GEK1</name>
    <name evidence="1" type="ORF">KSP39_PZI023970</name>
</gene>
<dbReference type="PANTHER" id="PTHR34667:SF1">
    <property type="entry name" value="D-AMINOACYL-TRNA DEACYLASE"/>
    <property type="match status" value="1"/>
</dbReference>
<comment type="caution">
    <text evidence="1">The sequence shown here is derived from an EMBL/GenBank/DDBJ whole genome shotgun (WGS) entry which is preliminary data.</text>
</comment>
<accession>A0AAP0FSH0</accession>
<protein>
    <submittedName>
        <fullName evidence="1">D-aminoacyl-tRNA deacylase</fullName>
    </submittedName>
</protein>
<dbReference type="AlphaFoldDB" id="A0AAP0FSH0"/>
<sequence length="325" mass="35851">MVILVVATTNDPASIGPASAFLAMPGWTPGPFLDVRELFFCFPFHGASSPTPIRQFLRLSFCSLLLFPLSQEGIASYANGEARLLKHENSIVAEDDLDRRWQEATGEPVSEVIFLSRHTAVSNRPALTVHPIGWIPPIFVLRLVVICSSAWRNCVPHLTEGDVFPQGGKPAWAAPPNPRIGPWFRLLKKIAFDHGLVPEFEVTLEATHHGPVVGAPTMFLEIGRRLDNSSASIHEQSVNDCPHQRSKNHNVPHVVSERYGYPRCRQSLAAPQHQLGISVAESMSSPYLPLENAVPSYARQQLPCTVHLRYEVSQVLPSGPLGFGR</sequence>
<dbReference type="Proteomes" id="UP001418222">
    <property type="component" value="Unassembled WGS sequence"/>
</dbReference>